<protein>
    <submittedName>
        <fullName evidence="1">Uncharacterized protein</fullName>
    </submittedName>
</protein>
<accession>A0ACC2M520</accession>
<dbReference type="EMBL" id="CM056813">
    <property type="protein sequence ID" value="KAJ8640558.1"/>
    <property type="molecule type" value="Genomic_DNA"/>
</dbReference>
<comment type="caution">
    <text evidence="1">The sequence shown here is derived from an EMBL/GenBank/DDBJ whole genome shotgun (WGS) entry which is preliminary data.</text>
</comment>
<name>A0ACC2M520_PERAE</name>
<sequence length="79" mass="9229">MKRSSISPLNNPKSGEEAQGLVHQLNHVREKRSNEVKMEIHNDDVNESAEAFIKRFRQQLQIQRLKSIKNYQDMLARGL</sequence>
<dbReference type="Proteomes" id="UP001234297">
    <property type="component" value="Chromosome 5"/>
</dbReference>
<evidence type="ECO:0000313" key="1">
    <source>
        <dbReference type="EMBL" id="KAJ8640558.1"/>
    </source>
</evidence>
<keyword evidence="2" id="KW-1185">Reference proteome</keyword>
<reference evidence="1 2" key="1">
    <citation type="journal article" date="2022" name="Hortic Res">
        <title>A haplotype resolved chromosomal level avocado genome allows analysis of novel avocado genes.</title>
        <authorList>
            <person name="Nath O."/>
            <person name="Fletcher S.J."/>
            <person name="Hayward A."/>
            <person name="Shaw L.M."/>
            <person name="Masouleh A.K."/>
            <person name="Furtado A."/>
            <person name="Henry R.J."/>
            <person name="Mitter N."/>
        </authorList>
    </citation>
    <scope>NUCLEOTIDE SEQUENCE [LARGE SCALE GENOMIC DNA]</scope>
    <source>
        <strain evidence="2">cv. Hass</strain>
    </source>
</reference>
<organism evidence="1 2">
    <name type="scientific">Persea americana</name>
    <name type="common">Avocado</name>
    <dbReference type="NCBI Taxonomy" id="3435"/>
    <lineage>
        <taxon>Eukaryota</taxon>
        <taxon>Viridiplantae</taxon>
        <taxon>Streptophyta</taxon>
        <taxon>Embryophyta</taxon>
        <taxon>Tracheophyta</taxon>
        <taxon>Spermatophyta</taxon>
        <taxon>Magnoliopsida</taxon>
        <taxon>Magnoliidae</taxon>
        <taxon>Laurales</taxon>
        <taxon>Lauraceae</taxon>
        <taxon>Persea</taxon>
    </lineage>
</organism>
<evidence type="ECO:0000313" key="2">
    <source>
        <dbReference type="Proteomes" id="UP001234297"/>
    </source>
</evidence>
<gene>
    <name evidence="1" type="ORF">MRB53_017252</name>
</gene>
<proteinExistence type="predicted"/>